<sequence>MAETPSPMNDSHQAHDPSGTASRPWHEVATVRRSPGEAPYPSFPPLQPDHLFFNVSLMPYAMHPCVCALGQSVRQQLSALRLADYLNKTERVELHIVNRAVEFMLDVPGIASLHREDLLAIYTDEGFHTWMMARFRRDVQGQSGHVLPQGPSLAVIRVLSLCETVPQAYRGLAIIAAASVTETLITGTLRRAGASDDVYPPVCVLLADHASDEMRHQAAFVRFVSEWVPTLSSTERECLDTLIPELMMAFLAPELPTWRDHLCAVGLEETVADRVIHESVDPLEIGVQMMEAALVPRRLFERLGMSCAETFSRRASRWRPP</sequence>
<dbReference type="InterPro" id="IPR009078">
    <property type="entry name" value="Ferritin-like_SF"/>
</dbReference>
<dbReference type="InterPro" id="IPR012348">
    <property type="entry name" value="RNR-like"/>
</dbReference>
<dbReference type="EMBL" id="CABPSI010000001">
    <property type="protein sequence ID" value="VVD75024.1"/>
    <property type="molecule type" value="Genomic_DNA"/>
</dbReference>
<accession>A0A5E4SKU5</accession>
<dbReference type="Gene3D" id="1.10.620.20">
    <property type="entry name" value="Ribonucleotide Reductase, subunit A"/>
    <property type="match status" value="1"/>
</dbReference>
<name>A0A5E4SKU5_9BURK</name>
<dbReference type="AlphaFoldDB" id="A0A5E4SKU5"/>
<reference evidence="2 3" key="1">
    <citation type="submission" date="2019-08" db="EMBL/GenBank/DDBJ databases">
        <authorList>
            <person name="Peeters C."/>
        </authorList>
    </citation>
    <scope>NUCLEOTIDE SEQUENCE [LARGE SCALE GENOMIC DNA]</scope>
    <source>
        <strain evidence="2 3">LMG 31115</strain>
    </source>
</reference>
<protein>
    <submittedName>
        <fullName evidence="2">p-aminobenzoate N-oxygenase AurF</fullName>
    </submittedName>
</protein>
<proteinExistence type="predicted"/>
<organism evidence="2 3">
    <name type="scientific">Pandoraea iniqua</name>
    <dbReference type="NCBI Taxonomy" id="2508288"/>
    <lineage>
        <taxon>Bacteria</taxon>
        <taxon>Pseudomonadati</taxon>
        <taxon>Pseudomonadota</taxon>
        <taxon>Betaproteobacteria</taxon>
        <taxon>Burkholderiales</taxon>
        <taxon>Burkholderiaceae</taxon>
        <taxon>Pandoraea</taxon>
    </lineage>
</organism>
<dbReference type="GO" id="GO:0016491">
    <property type="term" value="F:oxidoreductase activity"/>
    <property type="evidence" value="ECO:0007669"/>
    <property type="project" value="InterPro"/>
</dbReference>
<evidence type="ECO:0000256" key="1">
    <source>
        <dbReference type="SAM" id="MobiDB-lite"/>
    </source>
</evidence>
<dbReference type="Proteomes" id="UP000333828">
    <property type="component" value="Unassembled WGS sequence"/>
</dbReference>
<evidence type="ECO:0000313" key="3">
    <source>
        <dbReference type="Proteomes" id="UP000333828"/>
    </source>
</evidence>
<feature type="compositionally biased region" description="Polar residues" evidence="1">
    <location>
        <begin position="1"/>
        <end position="11"/>
    </location>
</feature>
<dbReference type="Pfam" id="PF11583">
    <property type="entry name" value="AurF"/>
    <property type="match status" value="1"/>
</dbReference>
<keyword evidence="3" id="KW-1185">Reference proteome</keyword>
<dbReference type="InterPro" id="IPR025859">
    <property type="entry name" value="AurF/CmlI"/>
</dbReference>
<feature type="region of interest" description="Disordered" evidence="1">
    <location>
        <begin position="1"/>
        <end position="25"/>
    </location>
</feature>
<dbReference type="RefSeq" id="WP_150682960.1">
    <property type="nucleotide sequence ID" value="NZ_CABPSI010000001.1"/>
</dbReference>
<evidence type="ECO:0000313" key="2">
    <source>
        <dbReference type="EMBL" id="VVD75024.1"/>
    </source>
</evidence>
<dbReference type="SUPFAM" id="SSF47240">
    <property type="entry name" value="Ferritin-like"/>
    <property type="match status" value="1"/>
</dbReference>
<gene>
    <name evidence="2" type="ORF">PIN31115_00810</name>
</gene>